<protein>
    <recommendedName>
        <fullName evidence="1">2EXR domain-containing protein</fullName>
    </recommendedName>
</protein>
<dbReference type="PANTHER" id="PTHR35910">
    <property type="entry name" value="2EXR DOMAIN-CONTAINING PROTEIN"/>
    <property type="match status" value="1"/>
</dbReference>
<dbReference type="PANTHER" id="PTHR35910:SF6">
    <property type="entry name" value="2EXR DOMAIN-CONTAINING PROTEIN"/>
    <property type="match status" value="1"/>
</dbReference>
<sequence length="349" mass="41386">MKIIDSTTEAEERHAKYHLSKPLELHTDVKLRMISKWPNQRFDIVLKKHHSHKDYHGVIELLHELDRSELRSFLWRGLACRNLSEYRDIQYPQIERKPETQLTTGGRTFPSFKRLPAELRLDIWEYMFAEDLAPKVHHLNNTDRNTGKITDSITSHLPFSNIVQVCKESREWYLARTQNSWAFGTYVNFRSDIIYLTQQVEASNILYDTLLSSLQMTKVQNLALRRTCLTDNPQKIFNHIEAHAYLREKLPSLENIYVVINEIRDSNTIDRDDDIKFQHLSARQKRKWVDVGYARSWLKWLNGRMMDRSYKSVNHHFVMVGTECTDPLSSEYGEITFERRIRDGTLELF</sequence>
<evidence type="ECO:0000313" key="2">
    <source>
        <dbReference type="EMBL" id="APA14298.1"/>
    </source>
</evidence>
<accession>A0A1D9QHA5</accession>
<name>A0A1D9QHA5_SCLS1</name>
<reference evidence="3" key="1">
    <citation type="journal article" date="2017" name="Genome Biol. Evol.">
        <title>The complete genome sequence of the phytopathogenic fungus Sclerotinia sclerotiorum reveals insights into the genome architecture of broad host range pathogens.</title>
        <authorList>
            <person name="Derbyshire M."/>
            <person name="Denton-Giles M."/>
            <person name="Hegedus D."/>
            <person name="Seifbarghy S."/>
            <person name="Rollins J."/>
            <person name="van Kan J."/>
            <person name="Seidl M.F."/>
            <person name="Faino L."/>
            <person name="Mbengue M."/>
            <person name="Navaud O."/>
            <person name="Raffaele S."/>
            <person name="Hammond-Kosack K."/>
            <person name="Heard S."/>
            <person name="Oliver R."/>
        </authorList>
    </citation>
    <scope>NUCLEOTIDE SEQUENCE [LARGE SCALE GENOMIC DNA]</scope>
    <source>
        <strain evidence="3">ATCC 18683 / 1980 / Ss-1</strain>
    </source>
</reference>
<dbReference type="InterPro" id="IPR045518">
    <property type="entry name" value="2EXR"/>
</dbReference>
<feature type="domain" description="2EXR" evidence="1">
    <location>
        <begin position="109"/>
        <end position="194"/>
    </location>
</feature>
<dbReference type="Proteomes" id="UP000177798">
    <property type="component" value="Chromosome 12"/>
</dbReference>
<dbReference type="OrthoDB" id="3473305at2759"/>
<proteinExistence type="predicted"/>
<gene>
    <name evidence="2" type="ORF">sscle_12g090680</name>
</gene>
<dbReference type="EMBL" id="CP017825">
    <property type="protein sequence ID" value="APA14298.1"/>
    <property type="molecule type" value="Genomic_DNA"/>
</dbReference>
<dbReference type="Pfam" id="PF20150">
    <property type="entry name" value="2EXR"/>
    <property type="match status" value="1"/>
</dbReference>
<dbReference type="VEuPathDB" id="FungiDB:sscle_12g090680"/>
<evidence type="ECO:0000313" key="3">
    <source>
        <dbReference type="Proteomes" id="UP000177798"/>
    </source>
</evidence>
<dbReference type="AlphaFoldDB" id="A0A1D9QHA5"/>
<organism evidence="2 3">
    <name type="scientific">Sclerotinia sclerotiorum (strain ATCC 18683 / 1980 / Ss-1)</name>
    <name type="common">White mold</name>
    <name type="synonym">Whetzelinia sclerotiorum</name>
    <dbReference type="NCBI Taxonomy" id="665079"/>
    <lineage>
        <taxon>Eukaryota</taxon>
        <taxon>Fungi</taxon>
        <taxon>Dikarya</taxon>
        <taxon>Ascomycota</taxon>
        <taxon>Pezizomycotina</taxon>
        <taxon>Leotiomycetes</taxon>
        <taxon>Helotiales</taxon>
        <taxon>Sclerotiniaceae</taxon>
        <taxon>Sclerotinia</taxon>
    </lineage>
</organism>
<evidence type="ECO:0000259" key="1">
    <source>
        <dbReference type="Pfam" id="PF20150"/>
    </source>
</evidence>